<keyword evidence="2" id="KW-0472">Membrane</keyword>
<feature type="transmembrane region" description="Helical" evidence="2">
    <location>
        <begin position="54"/>
        <end position="76"/>
    </location>
</feature>
<accession>A0A7W3XX63</accession>
<evidence type="ECO:0000313" key="4">
    <source>
        <dbReference type="Proteomes" id="UP000530234"/>
    </source>
</evidence>
<feature type="region of interest" description="Disordered" evidence="1">
    <location>
        <begin position="144"/>
        <end position="166"/>
    </location>
</feature>
<evidence type="ECO:0000313" key="3">
    <source>
        <dbReference type="EMBL" id="MBB0230466.1"/>
    </source>
</evidence>
<comment type="caution">
    <text evidence="3">The sequence shown here is derived from an EMBL/GenBank/DDBJ whole genome shotgun (WGS) entry which is preliminary data.</text>
</comment>
<proteinExistence type="predicted"/>
<sequence>MIGRPEERPGPDVGPDTDRLRGALRAAVGDEPPLRLDPDTIVHRGRRRAEGRRVLIASVVATVIVVTATTLLPALFGDPPTGVGPAGPPERTRTAPPEPAPEPTPGPARDGAGIPPRDPLDAEGYEAAAELWADRLRAAVPVALPDTGGSPPPRWAAGEPGPGGDGAERRWTFEQPVHSPRRGVTTLLVTVTLTSGSPGEAGCRSVGTGGAGCVASSVGVDSTVAGGEVSGTRVVPTPPPARGPVPDEKYLMVTVVTAGTAEAAPRDDGEPVFTPEPEELEHLARLLLG</sequence>
<dbReference type="RefSeq" id="WP_182663942.1">
    <property type="nucleotide sequence ID" value="NZ_VKHS01000285.1"/>
</dbReference>
<name>A0A7W3XX63_9ACTN</name>
<dbReference type="AlphaFoldDB" id="A0A7W3XX63"/>
<organism evidence="3 4">
    <name type="scientific">Streptomyces calidiresistens</name>
    <dbReference type="NCBI Taxonomy" id="1485586"/>
    <lineage>
        <taxon>Bacteria</taxon>
        <taxon>Bacillati</taxon>
        <taxon>Actinomycetota</taxon>
        <taxon>Actinomycetes</taxon>
        <taxon>Kitasatosporales</taxon>
        <taxon>Streptomycetaceae</taxon>
        <taxon>Streptomyces</taxon>
    </lineage>
</organism>
<evidence type="ECO:0000256" key="1">
    <source>
        <dbReference type="SAM" id="MobiDB-lite"/>
    </source>
</evidence>
<gene>
    <name evidence="3" type="ORF">FOE67_13320</name>
</gene>
<reference evidence="4" key="1">
    <citation type="submission" date="2019-10" db="EMBL/GenBank/DDBJ databases">
        <title>Streptomyces sp. nov., a novel actinobacterium isolated from alkaline environment.</title>
        <authorList>
            <person name="Golinska P."/>
        </authorList>
    </citation>
    <scope>NUCLEOTIDE SEQUENCE [LARGE SCALE GENOMIC DNA]</scope>
    <source>
        <strain evidence="4">DSM 42108</strain>
    </source>
</reference>
<feature type="compositionally biased region" description="Pro residues" evidence="1">
    <location>
        <begin position="96"/>
        <end position="106"/>
    </location>
</feature>
<keyword evidence="4" id="KW-1185">Reference proteome</keyword>
<evidence type="ECO:0000256" key="2">
    <source>
        <dbReference type="SAM" id="Phobius"/>
    </source>
</evidence>
<feature type="compositionally biased region" description="Basic and acidic residues" evidence="1">
    <location>
        <begin position="1"/>
        <end position="21"/>
    </location>
</feature>
<dbReference type="Proteomes" id="UP000530234">
    <property type="component" value="Unassembled WGS sequence"/>
</dbReference>
<protein>
    <submittedName>
        <fullName evidence="3">Uncharacterized protein</fullName>
    </submittedName>
</protein>
<keyword evidence="2" id="KW-0812">Transmembrane</keyword>
<feature type="region of interest" description="Disordered" evidence="1">
    <location>
        <begin position="1"/>
        <end position="38"/>
    </location>
</feature>
<feature type="region of interest" description="Disordered" evidence="1">
    <location>
        <begin position="74"/>
        <end position="121"/>
    </location>
</feature>
<keyword evidence="2" id="KW-1133">Transmembrane helix</keyword>
<dbReference type="EMBL" id="VKHS01000285">
    <property type="protein sequence ID" value="MBB0230466.1"/>
    <property type="molecule type" value="Genomic_DNA"/>
</dbReference>